<dbReference type="AlphaFoldDB" id="A0A395NS40"/>
<evidence type="ECO:0000256" key="7">
    <source>
        <dbReference type="SAM" id="Phobius"/>
    </source>
</evidence>
<evidence type="ECO:0000256" key="3">
    <source>
        <dbReference type="ARBA" id="ARBA00022989"/>
    </source>
</evidence>
<evidence type="ECO:0000256" key="1">
    <source>
        <dbReference type="ARBA" id="ARBA00004141"/>
    </source>
</evidence>
<feature type="transmembrane region" description="Helical" evidence="7">
    <location>
        <begin position="183"/>
        <end position="203"/>
    </location>
</feature>
<evidence type="ECO:0000256" key="5">
    <source>
        <dbReference type="ARBA" id="ARBA00038359"/>
    </source>
</evidence>
<evidence type="ECO:0000256" key="4">
    <source>
        <dbReference type="ARBA" id="ARBA00023136"/>
    </source>
</evidence>
<feature type="transmembrane region" description="Helical" evidence="7">
    <location>
        <begin position="101"/>
        <end position="121"/>
    </location>
</feature>
<feature type="transmembrane region" description="Helical" evidence="7">
    <location>
        <begin position="60"/>
        <end position="81"/>
    </location>
</feature>
<dbReference type="InterPro" id="IPR049326">
    <property type="entry name" value="Rhodopsin_dom_fungi"/>
</dbReference>
<dbReference type="PANTHER" id="PTHR33048:SF151">
    <property type="entry name" value="INTEGRAL MEMBRANE PROTEIN"/>
    <property type="match status" value="1"/>
</dbReference>
<evidence type="ECO:0000256" key="2">
    <source>
        <dbReference type="ARBA" id="ARBA00022692"/>
    </source>
</evidence>
<organism evidence="9 10">
    <name type="scientific">Trichoderma arundinaceum</name>
    <dbReference type="NCBI Taxonomy" id="490622"/>
    <lineage>
        <taxon>Eukaryota</taxon>
        <taxon>Fungi</taxon>
        <taxon>Dikarya</taxon>
        <taxon>Ascomycota</taxon>
        <taxon>Pezizomycotina</taxon>
        <taxon>Sordariomycetes</taxon>
        <taxon>Hypocreomycetidae</taxon>
        <taxon>Hypocreales</taxon>
        <taxon>Hypocreaceae</taxon>
        <taxon>Trichoderma</taxon>
    </lineage>
</organism>
<evidence type="ECO:0000259" key="8">
    <source>
        <dbReference type="Pfam" id="PF20684"/>
    </source>
</evidence>
<dbReference type="PANTHER" id="PTHR33048">
    <property type="entry name" value="PTH11-LIKE INTEGRAL MEMBRANE PROTEIN (AFU_ORTHOLOGUE AFUA_5G11245)"/>
    <property type="match status" value="1"/>
</dbReference>
<reference evidence="9 10" key="1">
    <citation type="journal article" date="2018" name="PLoS Pathog.">
        <title>Evolution of structural diversity of trichothecenes, a family of toxins produced by plant pathogenic and entomopathogenic fungi.</title>
        <authorList>
            <person name="Proctor R.H."/>
            <person name="McCormick S.P."/>
            <person name="Kim H.S."/>
            <person name="Cardoza R.E."/>
            <person name="Stanley A.M."/>
            <person name="Lindo L."/>
            <person name="Kelly A."/>
            <person name="Brown D.W."/>
            <person name="Lee T."/>
            <person name="Vaughan M.M."/>
            <person name="Alexander N.J."/>
            <person name="Busman M."/>
            <person name="Gutierrez S."/>
        </authorList>
    </citation>
    <scope>NUCLEOTIDE SEQUENCE [LARGE SCALE GENOMIC DNA]</scope>
    <source>
        <strain evidence="9 10">IBT 40837</strain>
    </source>
</reference>
<protein>
    <submittedName>
        <fullName evidence="9">Integral membrane</fullName>
    </submittedName>
</protein>
<dbReference type="GO" id="GO:0016020">
    <property type="term" value="C:membrane"/>
    <property type="evidence" value="ECO:0007669"/>
    <property type="project" value="UniProtKB-SubCell"/>
</dbReference>
<keyword evidence="10" id="KW-1185">Reference proteome</keyword>
<feature type="region of interest" description="Disordered" evidence="6">
    <location>
        <begin position="217"/>
        <end position="250"/>
    </location>
</feature>
<evidence type="ECO:0000313" key="10">
    <source>
        <dbReference type="Proteomes" id="UP000266272"/>
    </source>
</evidence>
<feature type="domain" description="Rhodopsin" evidence="8">
    <location>
        <begin position="2"/>
        <end position="200"/>
    </location>
</feature>
<sequence>MYESGMGLHADKVEPTRIVMMAKWLLVAEILYAWNLGWTKVSLLLMYYRIFHVPYFKKMAWAVGGFVMAWVVCITFLFIFICVPVQKLWYPDLPGHCINQVGTWIANASSTIFTDLVILLLPIPQIWKLQLRTTEKMGLTFAFGLGFFVVFASAYRTSVLFTYSNSDPTYTLAPTVGWTVIEVSAGIISACLPTMLPVLRLFARSIGIKRNFLSPNRGTSGAKSSNLNKSNMSGPSQNKSTNALAGDSTRGSGGNAFYRLADETESDGSFTVDSQQVVMDSKFRPDTKGYKHTVKSSRINDFPADLTRDDIPLHGIRVQTEFQQSTSPR</sequence>
<gene>
    <name evidence="9" type="ORF">TARUN_3607</name>
</gene>
<accession>A0A395NS40</accession>
<dbReference type="InterPro" id="IPR052337">
    <property type="entry name" value="SAT4-like"/>
</dbReference>
<feature type="transmembrane region" description="Helical" evidence="7">
    <location>
        <begin position="30"/>
        <end position="48"/>
    </location>
</feature>
<name>A0A395NS40_TRIAR</name>
<comment type="similarity">
    <text evidence="5">Belongs to the SAT4 family.</text>
</comment>
<dbReference type="Proteomes" id="UP000266272">
    <property type="component" value="Unassembled WGS sequence"/>
</dbReference>
<dbReference type="EMBL" id="PXOA01000199">
    <property type="protein sequence ID" value="RFU78637.1"/>
    <property type="molecule type" value="Genomic_DNA"/>
</dbReference>
<proteinExistence type="inferred from homology"/>
<dbReference type="Pfam" id="PF20684">
    <property type="entry name" value="Fung_rhodopsin"/>
    <property type="match status" value="1"/>
</dbReference>
<evidence type="ECO:0000256" key="6">
    <source>
        <dbReference type="SAM" id="MobiDB-lite"/>
    </source>
</evidence>
<feature type="compositionally biased region" description="Polar residues" evidence="6">
    <location>
        <begin position="217"/>
        <end position="243"/>
    </location>
</feature>
<keyword evidence="3 7" id="KW-1133">Transmembrane helix</keyword>
<dbReference type="OrthoDB" id="3934549at2759"/>
<comment type="subcellular location">
    <subcellularLocation>
        <location evidence="1">Membrane</location>
        <topology evidence="1">Multi-pass membrane protein</topology>
    </subcellularLocation>
</comment>
<keyword evidence="4 7" id="KW-0472">Membrane</keyword>
<comment type="caution">
    <text evidence="9">The sequence shown here is derived from an EMBL/GenBank/DDBJ whole genome shotgun (WGS) entry which is preliminary data.</text>
</comment>
<feature type="transmembrane region" description="Helical" evidence="7">
    <location>
        <begin position="141"/>
        <end position="163"/>
    </location>
</feature>
<keyword evidence="2 7" id="KW-0812">Transmembrane</keyword>
<dbReference type="STRING" id="490622.A0A395NS40"/>
<evidence type="ECO:0000313" key="9">
    <source>
        <dbReference type="EMBL" id="RFU78637.1"/>
    </source>
</evidence>